<sequence length="1687" mass="187115">MGIAGAALEDLNQSFLLADDDWRQIQGLLNWLPLKSYGDANGLIFDRIVSADSADQYQAVLLVAWRRDRQVTLALSGHEQLYLFLPEAMEYPTEKFARVFLPPGQRGEATAQVQLTQPTDLPHSGLKARAFVKGQPRIYDGGSGVELNKAHFALCDTPQDQPGQLSAQWLKALAAGALPVHLSSWPVPEWFPQDAFFDAGQFADRQALDRFLKALSPDVYQAMCASLSDFLNGPDSYPYSIDCWINIFTSVIAEHAIEIRGLTPKLSVVIPAYNYGRFLRQAVQSVLNQGLDAVEILVLDNASTDDTRQVVAAFAGDSRVRYIRNRWNIGPGFNVQSGIRVATGEFLSLLMADDFLNPGHLQRLIGLLDANPQSALGYTPIRWVNESGAEVQVQRHPGYRHGDYVGGRNEVADLLVYDNYITPSAAVIRRSAYLAACNWERTLKGAGDWEMVIQLAERYPDFVFVNEPGVSYRLHGSQYSRGFYASTAPLEDHVLLLESVLQRGGAGRLQGRELEVAAHVQRRLSQFPNEFDTQLGRRARALCEQLKALVSEKKPLFSILLTTYNRPALLLDALRSLAAQRLQDFEVILVNDNGEPVEALLDGFEFALTYLRQGVNGGPAAARNAALRLARGRYIAYLDDDDLFLPEHLQTLASALEYQPNVVVYSNASFVTEKLEQGERTDLAREQRYVHDRYSKEQLFVDNYIPVNTFACARELVLAAGDFDETLTGLEDWEFLLRLAAQADFVHLPDTTVEVRMRAPDEIDERRSERAAKDYAGLYQEIYRRHSDLGSERVRKARAAKLRSLGVVAKGDPTPVRTWLSARKLTAPQQRLAKDYVTAHREDSARLTVILLDLDGDAALRQQSLDSLAVQVDAGNIAMQVMSVDAAPASSAVAWTQCSGQGWPAQLNAQLAQLDCDWVMLLRAGDELVASGLQMLSLELLANPDCRAIFADALFRQDGSDYGAALRPDFNLDYLLSFPRGLSANWLFRREALLSLGGFAEDAGEIIELDAILRLINQQGGVGLGHVAEPLVLSDAPVLNDSAAERAAVLRHVQVRGYEHAQVQAVRPGQYRVDYGHVEQPLVSVVVIVQDQMAAAQRCVMSLLEHTRYPHYEILLIDNASEQATTREWLQSVEGMGSERLKVLRTPERLIYSDLCNQAALNTQGEYLLLLRAEVAVLDGGWLDALMNHALRPEVGAVGPRLVDSDGKITHAGLVLGLRGPASSPFVGEAADAPGYMQRLQVDHNPSALGDACLLVRKSVYVDLGGLDAGALDGQAAVIDFCLRLADGGHLLVWTPSATLLHASEPSGMTVEVEDALYQRWLPRLARDAAYNANFSLVRKGGFQLTDPQISWRPLDIWRPQPVVLAHPADVFGCGHYRVIQPFNALSEAGLVDGALSQGLMHAVDLERYSPDVVILQRQIGDERLEAMRRMKAFSSAFKVYELDDYLPNLPMKSAHRSNMPKDIVRSLKRGLSLVDRFVVSTEPLADALSGYHPDIRVVHNRLDPRWWGQLPASTRGQSRKPRVGWAGGSSHTGDLELILDVVKELAAEVEWVFFGMCPDSLRPYVHEFHPGVAINLYPRKLAELNLDLALAPVEENLFNECKSNLRLLEYGACGYPVVCSDVRCYAGELPVTRVKNRYRDWVDAIRMHLSDADASAAQGKALQHAVRDHWMLDEQGLVAWQQGWLP</sequence>
<feature type="domain" description="Glycosyltransferase 2-like" evidence="1">
    <location>
        <begin position="267"/>
        <end position="431"/>
    </location>
</feature>
<proteinExistence type="predicted"/>
<protein>
    <recommendedName>
        <fullName evidence="1">Glycosyltransferase 2-like domain-containing protein</fullName>
    </recommendedName>
</protein>
<keyword evidence="3" id="KW-1185">Reference proteome</keyword>
<dbReference type="InterPro" id="IPR001173">
    <property type="entry name" value="Glyco_trans_2-like"/>
</dbReference>
<dbReference type="InterPro" id="IPR029044">
    <property type="entry name" value="Nucleotide-diphossugar_trans"/>
</dbReference>
<evidence type="ECO:0000313" key="3">
    <source>
        <dbReference type="Proteomes" id="UP000242847"/>
    </source>
</evidence>
<dbReference type="STRING" id="254161.SAMN05216256_104140"/>
<dbReference type="Pfam" id="PF00535">
    <property type="entry name" value="Glycos_transf_2"/>
    <property type="match status" value="3"/>
</dbReference>
<organism evidence="2 3">
    <name type="scientific">Halopseudomonas pachastrellae</name>
    <dbReference type="NCBI Taxonomy" id="254161"/>
    <lineage>
        <taxon>Bacteria</taxon>
        <taxon>Pseudomonadati</taxon>
        <taxon>Pseudomonadota</taxon>
        <taxon>Gammaproteobacteria</taxon>
        <taxon>Pseudomonadales</taxon>
        <taxon>Pseudomonadaceae</taxon>
        <taxon>Halopseudomonas</taxon>
    </lineage>
</organism>
<comment type="caution">
    <text evidence="2">The sequence shown here is derived from an EMBL/GenBank/DDBJ whole genome shotgun (WGS) entry which is preliminary data.</text>
</comment>
<dbReference type="CDD" id="cd00761">
    <property type="entry name" value="Glyco_tranf_GTA_type"/>
    <property type="match status" value="1"/>
</dbReference>
<feature type="domain" description="Glycosyltransferase 2-like" evidence="1">
    <location>
        <begin position="1084"/>
        <end position="1217"/>
    </location>
</feature>
<evidence type="ECO:0000313" key="2">
    <source>
        <dbReference type="EMBL" id="ONM45915.1"/>
    </source>
</evidence>
<dbReference type="EMBL" id="MUBC01000001">
    <property type="protein sequence ID" value="ONM45915.1"/>
    <property type="molecule type" value="Genomic_DNA"/>
</dbReference>
<dbReference type="GO" id="GO:0044010">
    <property type="term" value="P:single-species biofilm formation"/>
    <property type="evidence" value="ECO:0007669"/>
    <property type="project" value="TreeGrafter"/>
</dbReference>
<gene>
    <name evidence="2" type="ORF">BXT89_00335</name>
</gene>
<feature type="domain" description="Glycosyltransferase 2-like" evidence="1">
    <location>
        <begin position="558"/>
        <end position="708"/>
    </location>
</feature>
<dbReference type="SUPFAM" id="SSF53448">
    <property type="entry name" value="Nucleotide-diphospho-sugar transferases"/>
    <property type="match status" value="4"/>
</dbReference>
<dbReference type="SUPFAM" id="SSF53756">
    <property type="entry name" value="UDP-Glycosyltransferase/glycogen phosphorylase"/>
    <property type="match status" value="1"/>
</dbReference>
<dbReference type="Gene3D" id="3.40.50.2000">
    <property type="entry name" value="Glycogen Phosphorylase B"/>
    <property type="match status" value="1"/>
</dbReference>
<accession>A0A1S8DKJ3</accession>
<dbReference type="Gene3D" id="3.90.550.10">
    <property type="entry name" value="Spore Coat Polysaccharide Biosynthesis Protein SpsA, Chain A"/>
    <property type="match status" value="3"/>
</dbReference>
<reference evidence="2 3" key="1">
    <citation type="submission" date="2017-01" db="EMBL/GenBank/DDBJ databases">
        <title>Draft genome sequence of Pseudomonas pachastrellae type strain CCUG 46540T from a deep sea.</title>
        <authorList>
            <person name="Gomila M."/>
            <person name="Mulet M."/>
            <person name="Lalucat J."/>
            <person name="Garcia-Valdes E."/>
        </authorList>
    </citation>
    <scope>NUCLEOTIDE SEQUENCE [LARGE SCALE GENOMIC DNA]</scope>
    <source>
        <strain evidence="2 3">CCUG 46540</strain>
    </source>
</reference>
<dbReference type="InterPro" id="IPR050834">
    <property type="entry name" value="Glycosyltransf_2"/>
</dbReference>
<dbReference type="Proteomes" id="UP000242847">
    <property type="component" value="Unassembled WGS sequence"/>
</dbReference>
<dbReference type="PANTHER" id="PTHR43685:SF2">
    <property type="entry name" value="GLYCOSYLTRANSFERASE 2-LIKE DOMAIN-CONTAINING PROTEIN"/>
    <property type="match status" value="1"/>
</dbReference>
<dbReference type="PANTHER" id="PTHR43685">
    <property type="entry name" value="GLYCOSYLTRANSFERASE"/>
    <property type="match status" value="1"/>
</dbReference>
<name>A0A1S8DKJ3_9GAMM</name>
<evidence type="ECO:0000259" key="1">
    <source>
        <dbReference type="Pfam" id="PF00535"/>
    </source>
</evidence>